<evidence type="ECO:0000256" key="3">
    <source>
        <dbReference type="SAM" id="MobiDB-lite"/>
    </source>
</evidence>
<accession>A0A7S2T960</accession>
<feature type="domain" description="NIF system FeS cluster assembly NifU C-terminal" evidence="4">
    <location>
        <begin position="333"/>
        <end position="398"/>
    </location>
</feature>
<reference evidence="5" key="1">
    <citation type="submission" date="2021-01" db="EMBL/GenBank/DDBJ databases">
        <authorList>
            <person name="Corre E."/>
            <person name="Pelletier E."/>
            <person name="Niang G."/>
            <person name="Scheremetjew M."/>
            <person name="Finn R."/>
            <person name="Kale V."/>
            <person name="Holt S."/>
            <person name="Cochrane G."/>
            <person name="Meng A."/>
            <person name="Brown T."/>
            <person name="Cohen L."/>
        </authorList>
    </citation>
    <scope>NUCLEOTIDE SEQUENCE</scope>
    <source>
        <strain evidence="5">RCC2335</strain>
    </source>
</reference>
<dbReference type="InterPro" id="IPR001075">
    <property type="entry name" value="NIF_FeS_clus_asmbl_NifU_C"/>
</dbReference>
<comment type="subunit">
    <text evidence="2">Homodimer; disulfide-linked.</text>
</comment>
<dbReference type="EMBL" id="HBHM01002438">
    <property type="protein sequence ID" value="CAD9722667.1"/>
    <property type="molecule type" value="Transcribed_RNA"/>
</dbReference>
<evidence type="ECO:0000259" key="4">
    <source>
        <dbReference type="Pfam" id="PF01106"/>
    </source>
</evidence>
<dbReference type="InterPro" id="IPR034904">
    <property type="entry name" value="FSCA_dom_sf"/>
</dbReference>
<dbReference type="GO" id="GO:0051536">
    <property type="term" value="F:iron-sulfur cluster binding"/>
    <property type="evidence" value="ECO:0007669"/>
    <property type="project" value="InterPro"/>
</dbReference>
<gene>
    <name evidence="5" type="ORF">CROS1312_LOCUS1915</name>
</gene>
<dbReference type="SUPFAM" id="SSF117916">
    <property type="entry name" value="Fe-S cluster assembly (FSCA) domain-like"/>
    <property type="match status" value="1"/>
</dbReference>
<dbReference type="PANTHER" id="PTHR11178:SF15">
    <property type="entry name" value="NIFU-LIKE PROTEIN 1, CHLOROPLASTIC"/>
    <property type="match status" value="1"/>
</dbReference>
<organism evidence="5">
    <name type="scientific">Chloropicon roscoffensis</name>
    <dbReference type="NCBI Taxonomy" id="1461544"/>
    <lineage>
        <taxon>Eukaryota</taxon>
        <taxon>Viridiplantae</taxon>
        <taxon>Chlorophyta</taxon>
        <taxon>Chloropicophyceae</taxon>
        <taxon>Chloropicales</taxon>
        <taxon>Chloropicaceae</taxon>
        <taxon>Chloropicon</taxon>
    </lineage>
</organism>
<dbReference type="GO" id="GO:0009536">
    <property type="term" value="C:plastid"/>
    <property type="evidence" value="ECO:0007669"/>
    <property type="project" value="UniProtKB-ARBA"/>
</dbReference>
<feature type="compositionally biased region" description="Low complexity" evidence="3">
    <location>
        <begin position="15"/>
        <end position="32"/>
    </location>
</feature>
<sequence>MAETRQGVGRGARLGGMASSRRGGAARGARSRTPMDAYGASRRPRVFQASHGRMRLVEALSVVSDENVPEGHAGLHDELYGKKAMAGEGAEGGGVGRPHEAVVVNDLKDLDPGELDGTAVFDTEEWLARREGTKPCGLYAIYDAGDRLRFVGYSRNIVLAIRGYAEVTSGADSCEKCRIRLISGKRLTSRSYMEAQRDAWVEELAGAEGLKGDEGVKVGSVGSVRRTEAEEAAHEEQKLKMRKAMGDSLHEGDANEDETKRQRRLNTIKAVEGDDWSEVIDRQTRSTREDALKGESSGPRVSPFEADGAAKAREGAAGAGAGAGSVAFDVDGVNSVLDEVRPYLIADGGNVSVVSVEAGVVKLELEGACGTCPSATATMSMGIERALRKHFGAELKEVVRVDPGAAMVAGGEGDGVTGPAVDAHLDMLRPAVENYGGKVKVKSAEGSVCVVQYKGPPPLAKGIQAAIKDRFPTLTTIKIESF</sequence>
<dbReference type="Gene3D" id="3.30.300.130">
    <property type="entry name" value="Fe-S cluster assembly (FSCA)"/>
    <property type="match status" value="2"/>
</dbReference>
<dbReference type="FunFam" id="3.30.300.130:FF:000003">
    <property type="entry name" value="NifU-like protein 3, chloroplastic"/>
    <property type="match status" value="1"/>
</dbReference>
<dbReference type="PANTHER" id="PTHR11178">
    <property type="entry name" value="IRON-SULFUR CLUSTER SCAFFOLD PROTEIN NFU-RELATED"/>
    <property type="match status" value="1"/>
</dbReference>
<proteinExistence type="inferred from homology"/>
<name>A0A7S2T960_9CHLO</name>
<dbReference type="GO" id="GO:0005506">
    <property type="term" value="F:iron ion binding"/>
    <property type="evidence" value="ECO:0007669"/>
    <property type="project" value="InterPro"/>
</dbReference>
<feature type="compositionally biased region" description="Basic and acidic residues" evidence="3">
    <location>
        <begin position="282"/>
        <end position="293"/>
    </location>
</feature>
<evidence type="ECO:0000256" key="2">
    <source>
        <dbReference type="ARBA" id="ARBA00011748"/>
    </source>
</evidence>
<comment type="similarity">
    <text evidence="1">Belongs to the NifU family.</text>
</comment>
<dbReference type="GO" id="GO:0005198">
    <property type="term" value="F:structural molecule activity"/>
    <property type="evidence" value="ECO:0007669"/>
    <property type="project" value="UniProtKB-ARBA"/>
</dbReference>
<evidence type="ECO:0000256" key="1">
    <source>
        <dbReference type="ARBA" id="ARBA00006420"/>
    </source>
</evidence>
<feature type="region of interest" description="Disordered" evidence="3">
    <location>
        <begin position="282"/>
        <end position="309"/>
    </location>
</feature>
<protein>
    <recommendedName>
        <fullName evidence="4">NIF system FeS cluster assembly NifU C-terminal domain-containing protein</fullName>
    </recommendedName>
</protein>
<dbReference type="AlphaFoldDB" id="A0A7S2T960"/>
<dbReference type="GO" id="GO:0016226">
    <property type="term" value="P:iron-sulfur cluster assembly"/>
    <property type="evidence" value="ECO:0007669"/>
    <property type="project" value="InterPro"/>
</dbReference>
<dbReference type="GO" id="GO:0005739">
    <property type="term" value="C:mitochondrion"/>
    <property type="evidence" value="ECO:0007669"/>
    <property type="project" value="TreeGrafter"/>
</dbReference>
<dbReference type="Pfam" id="PF01106">
    <property type="entry name" value="NifU"/>
    <property type="match status" value="1"/>
</dbReference>
<feature type="region of interest" description="Disordered" evidence="3">
    <location>
        <begin position="1"/>
        <end position="44"/>
    </location>
</feature>
<evidence type="ECO:0000313" key="5">
    <source>
        <dbReference type="EMBL" id="CAD9722667.1"/>
    </source>
</evidence>